<keyword evidence="3" id="KW-0677">Repeat</keyword>
<feature type="repeat" description="WD" evidence="6">
    <location>
        <begin position="187"/>
        <end position="221"/>
    </location>
</feature>
<dbReference type="EMBL" id="JASMQC010000031">
    <property type="protein sequence ID" value="KAK1931982.1"/>
    <property type="molecule type" value="Genomic_DNA"/>
</dbReference>
<feature type="repeat" description="WD" evidence="6">
    <location>
        <begin position="381"/>
        <end position="415"/>
    </location>
</feature>
<feature type="region of interest" description="Disordered" evidence="7">
    <location>
        <begin position="1"/>
        <end position="26"/>
    </location>
</feature>
<feature type="repeat" description="WD" evidence="6">
    <location>
        <begin position="324"/>
        <end position="358"/>
    </location>
</feature>
<dbReference type="Pfam" id="PF12265">
    <property type="entry name" value="CAF1C_H4-bd"/>
    <property type="match status" value="1"/>
</dbReference>
<dbReference type="SUPFAM" id="SSF50978">
    <property type="entry name" value="WD40 repeat-like"/>
    <property type="match status" value="1"/>
</dbReference>
<feature type="compositionally biased region" description="Acidic residues" evidence="7">
    <location>
        <begin position="14"/>
        <end position="24"/>
    </location>
</feature>
<sequence length="438" mass="49578">MDEVEDLTGNTDDAPVEDEDDDAEPDLRLESDEYRAWKKNTPILYDLVVTHSLDWPSLTVQWLNRARDEIAKKTYDHYLLIGTNTSGAEQNHLIKAKVELPLDSTINGRVFDEERQELGGYNNAAKCKIEPNFHINHEGEVNRARCMPSNEFIVATKTPQAEVHVFDLSSRPSQPKENAGCDPDFRLLGHTKEGYGLCWDPHQSRHLISGSNDGIICEWDIFEAGETVQPLHKYTGHSDVIEDVDWHRHHPKIIGSVGDDKKMLIWDTRSDSYDRPAATVLAHSAEVNSLAFSPCNEFLVATGSSDKLINLWDLRNLKTKLHSLESHTDEIYQVQWSPHHDGILGSCSADQRVLIWDLTRIGEEQASDDAHDGPPELLFVHAGHTASVVDFSWHPNEPWMVASVAEDNILQIWQMAEHIYNGEEQGTEQKDIADDELE</sequence>
<evidence type="ECO:0000256" key="7">
    <source>
        <dbReference type="SAM" id="MobiDB-lite"/>
    </source>
</evidence>
<keyword evidence="4" id="KW-0156">Chromatin regulator</keyword>
<evidence type="ECO:0000256" key="1">
    <source>
        <dbReference type="ARBA" id="ARBA00004123"/>
    </source>
</evidence>
<comment type="caution">
    <text evidence="10">The sequence shown here is derived from an EMBL/GenBank/DDBJ whole genome shotgun (WGS) entry which is preliminary data.</text>
</comment>
<dbReference type="GO" id="GO:0005634">
    <property type="term" value="C:nucleus"/>
    <property type="evidence" value="ECO:0007669"/>
    <property type="project" value="UniProtKB-SubCell"/>
</dbReference>
<keyword evidence="2 6" id="KW-0853">WD repeat</keyword>
<dbReference type="PANTHER" id="PTHR22850">
    <property type="entry name" value="WD40 REPEAT FAMILY"/>
    <property type="match status" value="1"/>
</dbReference>
<evidence type="ECO:0000313" key="10">
    <source>
        <dbReference type="EMBL" id="KAK1931982.1"/>
    </source>
</evidence>
<reference evidence="10" key="1">
    <citation type="submission" date="2023-08" db="EMBL/GenBank/DDBJ databases">
        <title>Reference Genome Resource for the Citrus Pathogen Phytophthora citrophthora.</title>
        <authorList>
            <person name="Moller H."/>
            <person name="Coetzee B."/>
            <person name="Rose L.J."/>
            <person name="Van Niekerk J.M."/>
        </authorList>
    </citation>
    <scope>NUCLEOTIDE SEQUENCE</scope>
    <source>
        <strain evidence="10">STE-U-9442</strain>
    </source>
</reference>
<protein>
    <submittedName>
        <fullName evidence="10">Histone-binding protein RBBP7</fullName>
    </submittedName>
</protein>
<dbReference type="GO" id="GO:0006325">
    <property type="term" value="P:chromatin organization"/>
    <property type="evidence" value="ECO:0007669"/>
    <property type="project" value="UniProtKB-KW"/>
</dbReference>
<feature type="domain" description="EIPR1-like beta-propeller" evidence="9">
    <location>
        <begin position="135"/>
        <end position="356"/>
    </location>
</feature>
<dbReference type="Proteomes" id="UP001259832">
    <property type="component" value="Unassembled WGS sequence"/>
</dbReference>
<evidence type="ECO:0000256" key="6">
    <source>
        <dbReference type="PROSITE-ProRule" id="PRU00221"/>
    </source>
</evidence>
<evidence type="ECO:0000256" key="2">
    <source>
        <dbReference type="ARBA" id="ARBA00022574"/>
    </source>
</evidence>
<evidence type="ECO:0000256" key="4">
    <source>
        <dbReference type="ARBA" id="ARBA00022853"/>
    </source>
</evidence>
<dbReference type="InterPro" id="IPR022052">
    <property type="entry name" value="Histone-bd_RBBP4-like_N"/>
</dbReference>
<feature type="domain" description="Histone-binding protein RBBP4-like N-terminal" evidence="8">
    <location>
        <begin position="32"/>
        <end position="101"/>
    </location>
</feature>
<evidence type="ECO:0000313" key="11">
    <source>
        <dbReference type="Proteomes" id="UP001259832"/>
    </source>
</evidence>
<evidence type="ECO:0000259" key="9">
    <source>
        <dbReference type="Pfam" id="PF23609"/>
    </source>
</evidence>
<dbReference type="PROSITE" id="PS50294">
    <property type="entry name" value="WD_REPEATS_REGION"/>
    <property type="match status" value="2"/>
</dbReference>
<dbReference type="PROSITE" id="PS00678">
    <property type="entry name" value="WD_REPEATS_1"/>
    <property type="match status" value="3"/>
</dbReference>
<dbReference type="InterPro" id="IPR015943">
    <property type="entry name" value="WD40/YVTN_repeat-like_dom_sf"/>
</dbReference>
<dbReference type="Pfam" id="PF00400">
    <property type="entry name" value="WD40"/>
    <property type="match status" value="1"/>
</dbReference>
<dbReference type="InterPro" id="IPR036322">
    <property type="entry name" value="WD40_repeat_dom_sf"/>
</dbReference>
<dbReference type="InterPro" id="IPR019775">
    <property type="entry name" value="WD40_repeat_CS"/>
</dbReference>
<keyword evidence="5" id="KW-0539">Nucleus</keyword>
<comment type="subcellular location">
    <subcellularLocation>
        <location evidence="1">Nucleus</location>
    </subcellularLocation>
</comment>
<evidence type="ECO:0000256" key="5">
    <source>
        <dbReference type="ARBA" id="ARBA00023242"/>
    </source>
</evidence>
<evidence type="ECO:0000256" key="3">
    <source>
        <dbReference type="ARBA" id="ARBA00022737"/>
    </source>
</evidence>
<dbReference type="InterPro" id="IPR001680">
    <property type="entry name" value="WD40_rpt"/>
</dbReference>
<dbReference type="InterPro" id="IPR059104">
    <property type="entry name" value="Beta-prop_EIPR1-like"/>
</dbReference>
<dbReference type="Pfam" id="PF23609">
    <property type="entry name" value="Beta-prop_EIPR1"/>
    <property type="match status" value="1"/>
</dbReference>
<gene>
    <name evidence="10" type="ORF">P3T76_012482</name>
</gene>
<dbReference type="AlphaFoldDB" id="A0AAD9G4S6"/>
<dbReference type="Gene3D" id="2.130.10.10">
    <property type="entry name" value="YVTN repeat-like/Quinoprotein amine dehydrogenase"/>
    <property type="match status" value="1"/>
</dbReference>
<name>A0AAD9G4S6_9STRA</name>
<feature type="repeat" description="WD" evidence="6">
    <location>
        <begin position="234"/>
        <end position="276"/>
    </location>
</feature>
<accession>A0AAD9G4S6</accession>
<dbReference type="PROSITE" id="PS50082">
    <property type="entry name" value="WD_REPEATS_2"/>
    <property type="match status" value="5"/>
</dbReference>
<evidence type="ECO:0000259" key="8">
    <source>
        <dbReference type="Pfam" id="PF12265"/>
    </source>
</evidence>
<feature type="repeat" description="WD" evidence="6">
    <location>
        <begin position="280"/>
        <end position="322"/>
    </location>
</feature>
<proteinExistence type="predicted"/>
<keyword evidence="11" id="KW-1185">Reference proteome</keyword>
<dbReference type="SMART" id="SM00320">
    <property type="entry name" value="WD40"/>
    <property type="match status" value="6"/>
</dbReference>
<organism evidence="10 11">
    <name type="scientific">Phytophthora citrophthora</name>
    <dbReference type="NCBI Taxonomy" id="4793"/>
    <lineage>
        <taxon>Eukaryota</taxon>
        <taxon>Sar</taxon>
        <taxon>Stramenopiles</taxon>
        <taxon>Oomycota</taxon>
        <taxon>Peronosporomycetes</taxon>
        <taxon>Peronosporales</taxon>
        <taxon>Peronosporaceae</taxon>
        <taxon>Phytophthora</taxon>
    </lineage>
</organism>
<dbReference type="InterPro" id="IPR020472">
    <property type="entry name" value="WD40_PAC1"/>
</dbReference>
<dbReference type="InterPro" id="IPR050459">
    <property type="entry name" value="WD_repeat_RBAP46/RBAP48/MSI1"/>
</dbReference>
<dbReference type="PRINTS" id="PR00320">
    <property type="entry name" value="GPROTEINBRPT"/>
</dbReference>